<name>A0A4Y7PSD1_9AGAM</name>
<feature type="region of interest" description="Disordered" evidence="1">
    <location>
        <begin position="1"/>
        <end position="29"/>
    </location>
</feature>
<sequence length="107" mass="12333">MRETRRSVRRCTISPPVQSRNVLGDGDAQRVSLRRRMPRASDGTKASGTEQLIRERPSVIYLSMQICKQPHDTHKHRATANGAEGPVLSSPRRRLHHFRRDNCHDQR</sequence>
<accession>A0A4Y7PSD1</accession>
<organism evidence="2 3">
    <name type="scientific">Rickenella mellea</name>
    <dbReference type="NCBI Taxonomy" id="50990"/>
    <lineage>
        <taxon>Eukaryota</taxon>
        <taxon>Fungi</taxon>
        <taxon>Dikarya</taxon>
        <taxon>Basidiomycota</taxon>
        <taxon>Agaricomycotina</taxon>
        <taxon>Agaricomycetes</taxon>
        <taxon>Hymenochaetales</taxon>
        <taxon>Rickenellaceae</taxon>
        <taxon>Rickenella</taxon>
    </lineage>
</organism>
<dbReference type="Proteomes" id="UP000294933">
    <property type="component" value="Unassembled WGS sequence"/>
</dbReference>
<dbReference type="AlphaFoldDB" id="A0A4Y7PSD1"/>
<feature type="region of interest" description="Disordered" evidence="1">
    <location>
        <begin position="70"/>
        <end position="107"/>
    </location>
</feature>
<evidence type="ECO:0000256" key="1">
    <source>
        <dbReference type="SAM" id="MobiDB-lite"/>
    </source>
</evidence>
<dbReference type="VEuPathDB" id="FungiDB:BD410DRAFT_505317"/>
<evidence type="ECO:0000313" key="2">
    <source>
        <dbReference type="EMBL" id="TDL18284.1"/>
    </source>
</evidence>
<dbReference type="EMBL" id="ML170210">
    <property type="protein sequence ID" value="TDL18284.1"/>
    <property type="molecule type" value="Genomic_DNA"/>
</dbReference>
<keyword evidence="3" id="KW-1185">Reference proteome</keyword>
<evidence type="ECO:0000313" key="3">
    <source>
        <dbReference type="Proteomes" id="UP000294933"/>
    </source>
</evidence>
<proteinExistence type="predicted"/>
<reference evidence="2 3" key="1">
    <citation type="submission" date="2018-06" db="EMBL/GenBank/DDBJ databases">
        <title>A transcriptomic atlas of mushroom development highlights an independent origin of complex multicellularity.</title>
        <authorList>
            <consortium name="DOE Joint Genome Institute"/>
            <person name="Krizsan K."/>
            <person name="Almasi E."/>
            <person name="Merenyi Z."/>
            <person name="Sahu N."/>
            <person name="Viragh M."/>
            <person name="Koszo T."/>
            <person name="Mondo S."/>
            <person name="Kiss B."/>
            <person name="Balint B."/>
            <person name="Kues U."/>
            <person name="Barry K."/>
            <person name="Hegedus J.C."/>
            <person name="Henrissat B."/>
            <person name="Johnson J."/>
            <person name="Lipzen A."/>
            <person name="Ohm R."/>
            <person name="Nagy I."/>
            <person name="Pangilinan J."/>
            <person name="Yan J."/>
            <person name="Xiong Y."/>
            <person name="Grigoriev I.V."/>
            <person name="Hibbett D.S."/>
            <person name="Nagy L.G."/>
        </authorList>
    </citation>
    <scope>NUCLEOTIDE SEQUENCE [LARGE SCALE GENOMIC DNA]</scope>
    <source>
        <strain evidence="2 3">SZMC22713</strain>
    </source>
</reference>
<gene>
    <name evidence="2" type="ORF">BD410DRAFT_505317</name>
</gene>
<protein>
    <submittedName>
        <fullName evidence="2">Uncharacterized protein</fullName>
    </submittedName>
</protein>